<dbReference type="AlphaFoldDB" id="A0A8K0GTU4"/>
<organism evidence="1 2">
    <name type="scientific">Rhamnella rubrinervis</name>
    <dbReference type="NCBI Taxonomy" id="2594499"/>
    <lineage>
        <taxon>Eukaryota</taxon>
        <taxon>Viridiplantae</taxon>
        <taxon>Streptophyta</taxon>
        <taxon>Embryophyta</taxon>
        <taxon>Tracheophyta</taxon>
        <taxon>Spermatophyta</taxon>
        <taxon>Magnoliopsida</taxon>
        <taxon>eudicotyledons</taxon>
        <taxon>Gunneridae</taxon>
        <taxon>Pentapetalae</taxon>
        <taxon>rosids</taxon>
        <taxon>fabids</taxon>
        <taxon>Rosales</taxon>
        <taxon>Rhamnaceae</taxon>
        <taxon>rhamnoid group</taxon>
        <taxon>Rhamneae</taxon>
        <taxon>Rhamnella</taxon>
    </lineage>
</organism>
<dbReference type="Proteomes" id="UP000796880">
    <property type="component" value="Unassembled WGS sequence"/>
</dbReference>
<evidence type="ECO:0000313" key="2">
    <source>
        <dbReference type="Proteomes" id="UP000796880"/>
    </source>
</evidence>
<gene>
    <name evidence="1" type="ORF">FNV43_RR20885</name>
</gene>
<protein>
    <submittedName>
        <fullName evidence="1">Uncharacterized protein</fullName>
    </submittedName>
</protein>
<accession>A0A8K0GTU4</accession>
<name>A0A8K0GTU4_9ROSA</name>
<evidence type="ECO:0000313" key="1">
    <source>
        <dbReference type="EMBL" id="KAF3438129.1"/>
    </source>
</evidence>
<dbReference type="EMBL" id="VOIH02000009">
    <property type="protein sequence ID" value="KAF3438129.1"/>
    <property type="molecule type" value="Genomic_DNA"/>
</dbReference>
<reference evidence="1" key="1">
    <citation type="submission" date="2020-03" db="EMBL/GenBank/DDBJ databases">
        <title>A high-quality chromosome-level genome assembly of a woody plant with both climbing and erect habits, Rhamnella rubrinervis.</title>
        <authorList>
            <person name="Lu Z."/>
            <person name="Yang Y."/>
            <person name="Zhu X."/>
            <person name="Sun Y."/>
        </authorList>
    </citation>
    <scope>NUCLEOTIDE SEQUENCE</scope>
    <source>
        <strain evidence="1">BYM</strain>
        <tissue evidence="1">Leaf</tissue>
    </source>
</reference>
<sequence>MASAEDVVEAVRKLAGSREVVRIQEDGQDRRKLLPGRWEMVDRQRRRKCEGRRMLLEVVGCCWRKLLEGRRKMSGSRWKMAEGRGKLLDETA</sequence>
<proteinExistence type="predicted"/>
<keyword evidence="2" id="KW-1185">Reference proteome</keyword>
<comment type="caution">
    <text evidence="1">The sequence shown here is derived from an EMBL/GenBank/DDBJ whole genome shotgun (WGS) entry which is preliminary data.</text>
</comment>